<dbReference type="SUPFAM" id="SSF54001">
    <property type="entry name" value="Cysteine proteinases"/>
    <property type="match status" value="1"/>
</dbReference>
<keyword evidence="4" id="KW-0645">Protease</keyword>
<gene>
    <name evidence="7" type="ORF">PCOR1329_LOCUS48206</name>
</gene>
<dbReference type="PROSITE" id="PS00972">
    <property type="entry name" value="USP_1"/>
    <property type="match status" value="1"/>
</dbReference>
<evidence type="ECO:0000259" key="6">
    <source>
        <dbReference type="PROSITE" id="PS50235"/>
    </source>
</evidence>
<comment type="similarity">
    <text evidence="2">Belongs to the peptidase C19 family.</text>
</comment>
<dbReference type="InterPro" id="IPR028889">
    <property type="entry name" value="USP"/>
</dbReference>
<organism evidence="7 8">
    <name type="scientific">Prorocentrum cordatum</name>
    <dbReference type="NCBI Taxonomy" id="2364126"/>
    <lineage>
        <taxon>Eukaryota</taxon>
        <taxon>Sar</taxon>
        <taxon>Alveolata</taxon>
        <taxon>Dinophyceae</taxon>
        <taxon>Prorocentrales</taxon>
        <taxon>Prorocentraceae</taxon>
        <taxon>Prorocentrum</taxon>
    </lineage>
</organism>
<evidence type="ECO:0000256" key="1">
    <source>
        <dbReference type="ARBA" id="ARBA00000707"/>
    </source>
</evidence>
<dbReference type="EMBL" id="CAUYUJ010015819">
    <property type="protein sequence ID" value="CAK0858477.1"/>
    <property type="molecule type" value="Genomic_DNA"/>
</dbReference>
<evidence type="ECO:0000256" key="2">
    <source>
        <dbReference type="ARBA" id="ARBA00009085"/>
    </source>
</evidence>
<name>A0ABN9UHQ9_9DINO</name>
<protein>
    <recommendedName>
        <fullName evidence="3">ubiquitinyl hydrolase 1</fullName>
        <ecNumber evidence="3">3.4.19.12</ecNumber>
    </recommendedName>
</protein>
<keyword evidence="5" id="KW-0378">Hydrolase</keyword>
<dbReference type="Pfam" id="PF00443">
    <property type="entry name" value="UCH"/>
    <property type="match status" value="1"/>
</dbReference>
<comment type="caution">
    <text evidence="7">The sequence shown here is derived from an EMBL/GenBank/DDBJ whole genome shotgun (WGS) entry which is preliminary data.</text>
</comment>
<dbReference type="InterPro" id="IPR001394">
    <property type="entry name" value="Peptidase_C19_UCH"/>
</dbReference>
<dbReference type="InterPro" id="IPR050164">
    <property type="entry name" value="Peptidase_C19"/>
</dbReference>
<feature type="non-terminal residue" evidence="7">
    <location>
        <position position="269"/>
    </location>
</feature>
<dbReference type="PANTHER" id="PTHR24006">
    <property type="entry name" value="UBIQUITIN CARBOXYL-TERMINAL HYDROLASE"/>
    <property type="match status" value="1"/>
</dbReference>
<dbReference type="InterPro" id="IPR038765">
    <property type="entry name" value="Papain-like_cys_pep_sf"/>
</dbReference>
<evidence type="ECO:0000313" key="7">
    <source>
        <dbReference type="EMBL" id="CAK0858477.1"/>
    </source>
</evidence>
<dbReference type="Gene3D" id="3.90.70.10">
    <property type="entry name" value="Cysteine proteinases"/>
    <property type="match status" value="1"/>
</dbReference>
<evidence type="ECO:0000256" key="5">
    <source>
        <dbReference type="ARBA" id="ARBA00022801"/>
    </source>
</evidence>
<dbReference type="EC" id="3.4.19.12" evidence="3"/>
<evidence type="ECO:0000256" key="3">
    <source>
        <dbReference type="ARBA" id="ARBA00012759"/>
    </source>
</evidence>
<dbReference type="InterPro" id="IPR018200">
    <property type="entry name" value="USP_CS"/>
</dbReference>
<dbReference type="PANTHER" id="PTHR24006:SF733">
    <property type="entry name" value="RE52890P"/>
    <property type="match status" value="1"/>
</dbReference>
<reference evidence="7" key="1">
    <citation type="submission" date="2023-10" db="EMBL/GenBank/DDBJ databases">
        <authorList>
            <person name="Chen Y."/>
            <person name="Shah S."/>
            <person name="Dougan E. K."/>
            <person name="Thang M."/>
            <person name="Chan C."/>
        </authorList>
    </citation>
    <scope>NUCLEOTIDE SEQUENCE [LARGE SCALE GENOMIC DNA]</scope>
</reference>
<feature type="domain" description="USP" evidence="6">
    <location>
        <begin position="183"/>
        <end position="269"/>
    </location>
</feature>
<evidence type="ECO:0000256" key="4">
    <source>
        <dbReference type="ARBA" id="ARBA00022670"/>
    </source>
</evidence>
<sequence length="269" mass="29917">MSPSGAKGAYDPCEVSLKRAGHVLQSVAKGIWRELETTRDHKRTLAISMVRTTIGKTSTVNTIEIAVQKMAQTLSMLHEKVYEDFEYCADKDYAEPQAQLVQDSGKEVLKIQANGTPDQPPWKHGDLSTCSFATGISASSSPSTHQTNALRARINELEQQLKGKGPEKAKKEEVPCDNGEKYFGFTNVANTCYVNSVLQALYFCTRFRRAAMRTLSEEEGSDDECLLTSLAQLFAQIEGQKRPVGCLTPRRFLARLRKANDLFCNAEQQ</sequence>
<proteinExistence type="inferred from homology"/>
<dbReference type="Proteomes" id="UP001189429">
    <property type="component" value="Unassembled WGS sequence"/>
</dbReference>
<dbReference type="PROSITE" id="PS50235">
    <property type="entry name" value="USP_3"/>
    <property type="match status" value="1"/>
</dbReference>
<keyword evidence="8" id="KW-1185">Reference proteome</keyword>
<accession>A0ABN9UHQ9</accession>
<comment type="catalytic activity">
    <reaction evidence="1">
        <text>Thiol-dependent hydrolysis of ester, thioester, amide, peptide and isopeptide bonds formed by the C-terminal Gly of ubiquitin (a 76-residue protein attached to proteins as an intracellular targeting signal).</text>
        <dbReference type="EC" id="3.4.19.12"/>
    </reaction>
</comment>
<evidence type="ECO:0000313" key="8">
    <source>
        <dbReference type="Proteomes" id="UP001189429"/>
    </source>
</evidence>